<accession>A0ACA9Y6B9</accession>
<comment type="caution">
    <text evidence="1">The sequence shown here is derived from an EMBL/GenBank/DDBJ whole genome shotgun (WGS) entry which is preliminary data.</text>
</comment>
<sequence length="206" mass="23335">MESENAFRTQFNNWTQRNNPSNAPSLPAFSEWTDYIKNGANDLYTSLPTYRNENQIQEPSWFQLSNFEKIVGFIMCLSGSALCFGISFFLFPVLALKPRKFGMLWSLGSLLFVISFGILQGPKKYFYHLISKDRIVFSAVFFGSVLATLYASIVMKSTIFTIITGVIEIFAVLYYTISYFPFGAQTLTFFTSYMVGWVGGFIGGIL</sequence>
<dbReference type="EMBL" id="CALSDN010000003">
    <property type="protein sequence ID" value="CAH6720305.1"/>
    <property type="molecule type" value="Genomic_DNA"/>
</dbReference>
<name>A0ACA9Y6B9_9ASCO</name>
<protein>
    <submittedName>
        <fullName evidence="1">Protein transport protein Sft2p</fullName>
    </submittedName>
</protein>
<keyword evidence="2" id="KW-1185">Reference proteome</keyword>
<gene>
    <name evidence="1" type="ORF">CLIB1444_03S08966</name>
</gene>
<organism evidence="1 2">
    <name type="scientific">[Candida] jaroonii</name>
    <dbReference type="NCBI Taxonomy" id="467808"/>
    <lineage>
        <taxon>Eukaryota</taxon>
        <taxon>Fungi</taxon>
        <taxon>Dikarya</taxon>
        <taxon>Ascomycota</taxon>
        <taxon>Saccharomycotina</taxon>
        <taxon>Pichiomycetes</taxon>
        <taxon>Debaryomycetaceae</taxon>
        <taxon>Yamadazyma</taxon>
    </lineage>
</organism>
<dbReference type="Proteomes" id="UP001152531">
    <property type="component" value="Unassembled WGS sequence"/>
</dbReference>
<evidence type="ECO:0000313" key="1">
    <source>
        <dbReference type="EMBL" id="CAH6720305.1"/>
    </source>
</evidence>
<evidence type="ECO:0000313" key="2">
    <source>
        <dbReference type="Proteomes" id="UP001152531"/>
    </source>
</evidence>
<proteinExistence type="predicted"/>
<reference evidence="1" key="1">
    <citation type="submission" date="2022-06" db="EMBL/GenBank/DDBJ databases">
        <authorList>
            <person name="Legras J.-L."/>
            <person name="Devillers H."/>
            <person name="Grondin C."/>
        </authorList>
    </citation>
    <scope>NUCLEOTIDE SEQUENCE</scope>
    <source>
        <strain evidence="1">CLIB 1444</strain>
    </source>
</reference>